<evidence type="ECO:0000313" key="3">
    <source>
        <dbReference type="Proteomes" id="UP000008068"/>
    </source>
</evidence>
<organism evidence="3">
    <name type="scientific">Caenorhabditis brenneri</name>
    <name type="common">Nematode worm</name>
    <dbReference type="NCBI Taxonomy" id="135651"/>
    <lineage>
        <taxon>Eukaryota</taxon>
        <taxon>Metazoa</taxon>
        <taxon>Ecdysozoa</taxon>
        <taxon>Nematoda</taxon>
        <taxon>Chromadorea</taxon>
        <taxon>Rhabditida</taxon>
        <taxon>Rhabditina</taxon>
        <taxon>Rhabditomorpha</taxon>
        <taxon>Rhabditoidea</taxon>
        <taxon>Rhabditidae</taxon>
        <taxon>Peloderinae</taxon>
        <taxon>Caenorhabditis</taxon>
    </lineage>
</organism>
<evidence type="ECO:0000313" key="2">
    <source>
        <dbReference type="EMBL" id="EGT35904.1"/>
    </source>
</evidence>
<proteinExistence type="predicted"/>
<evidence type="ECO:0000256" key="1">
    <source>
        <dbReference type="SAM" id="MobiDB-lite"/>
    </source>
</evidence>
<gene>
    <name evidence="2" type="ORF">CAEBREN_04371</name>
</gene>
<keyword evidence="3" id="KW-1185">Reference proteome</keyword>
<dbReference type="AlphaFoldDB" id="G0NQS6"/>
<dbReference type="Proteomes" id="UP000008068">
    <property type="component" value="Unassembled WGS sequence"/>
</dbReference>
<dbReference type="HOGENOM" id="CLU_2814683_0_0_1"/>
<name>G0NQS6_CAEBE</name>
<feature type="region of interest" description="Disordered" evidence="1">
    <location>
        <begin position="1"/>
        <end position="24"/>
    </location>
</feature>
<reference evidence="3" key="1">
    <citation type="submission" date="2011-07" db="EMBL/GenBank/DDBJ databases">
        <authorList>
            <consortium name="Caenorhabditis brenneri Sequencing and Analysis Consortium"/>
            <person name="Wilson R.K."/>
        </authorList>
    </citation>
    <scope>NUCLEOTIDE SEQUENCE [LARGE SCALE GENOMIC DNA]</scope>
    <source>
        <strain evidence="3">PB2801</strain>
    </source>
</reference>
<dbReference type="EMBL" id="GL379927">
    <property type="protein sequence ID" value="EGT35904.1"/>
    <property type="molecule type" value="Genomic_DNA"/>
</dbReference>
<protein>
    <submittedName>
        <fullName evidence="2">Uncharacterized protein</fullName>
    </submittedName>
</protein>
<accession>G0NQS6</accession>
<sequence>MCNQSQPFHEQPESVASPHNLPETRNVTLFAEKMAPLNPKQTVDLPFEFEDMNAVTFFGSATHSNSI</sequence>
<dbReference type="InParanoid" id="G0NQS6"/>